<name>A0A6N6MYZ6_9BACT</name>
<accession>A0A6N6MYZ6</accession>
<comment type="subcellular location">
    <subcellularLocation>
        <location evidence="1 5">Bacterial flagellum basal body</location>
    </subcellularLocation>
</comment>
<dbReference type="GO" id="GO:0071978">
    <property type="term" value="P:bacterial-type flagellum-dependent swarming motility"/>
    <property type="evidence" value="ECO:0007669"/>
    <property type="project" value="TreeGrafter"/>
</dbReference>
<dbReference type="PANTHER" id="PTHR30435">
    <property type="entry name" value="FLAGELLAR PROTEIN"/>
    <property type="match status" value="1"/>
</dbReference>
<dbReference type="Gene3D" id="2.60.98.20">
    <property type="entry name" value="Flagellar hook protein FlgE"/>
    <property type="match status" value="1"/>
</dbReference>
<keyword evidence="11" id="KW-0282">Flagellum</keyword>
<dbReference type="GO" id="GO:0005829">
    <property type="term" value="C:cytosol"/>
    <property type="evidence" value="ECO:0007669"/>
    <property type="project" value="TreeGrafter"/>
</dbReference>
<protein>
    <recommendedName>
        <fullName evidence="3 5">Flagellar hook protein FlgE</fullName>
    </recommendedName>
</protein>
<dbReference type="GO" id="GO:0009425">
    <property type="term" value="C:bacterial-type flagellum basal body"/>
    <property type="evidence" value="ECO:0007669"/>
    <property type="project" value="UniProtKB-SubCell"/>
</dbReference>
<keyword evidence="4 5" id="KW-0975">Bacterial flagellum</keyword>
<sequence>MGLSSSLYSGITGLTAHGEKMTVIGNNLANVNTTGYKGANMYFEDFVSQDVATAAGIGQVGRGVRVAAIYADFGQGSLETTTESTDMAISGDGFFTVSPKGLDQQYYTRAGIFRFDNDGYLVDPHGYPVQGWEVEQASASVATATSTELNTGNSGPRIIGTPTDIRLENFQSPPKATSQVSMVTNLDPSMTSRSNNSAAPYFALMQNWDGSEEPPLAGGNYSYSSTVKVFDDVGAAHNMTVYFDQVTLSNAGGDTVWEYIVTIDPEEDQRRLSGADGNLTTLAGTSAAGLLMTGTMTFRTGQLVGMSSFTLQSNGGVNGGSMALESWQLADFSTQGYPVLTANFLGRSNASSTAQDDATLMEINFGLRCTDLTSNGTGGVTAGWGSVTPPLALTAADVANTISNTGILPSFKDTEISALATQSYDTGGSSTLFQNQDGYSAGVLQGVSVSRDGILTGRYSNGQSIELYSLTLATFTDKWHLRREGGNLFSATNESGPALTGQAGDQGKGTVDGNSLEVSNVDMGNEFVKMITTQRGFQANTKVITSTDSMLGEVIAMKR</sequence>
<feature type="region of interest" description="Disordered" evidence="6">
    <location>
        <begin position="492"/>
        <end position="512"/>
    </location>
</feature>
<dbReference type="InterPro" id="IPR037925">
    <property type="entry name" value="FlgE/F/G-like"/>
</dbReference>
<dbReference type="InterPro" id="IPR010930">
    <property type="entry name" value="Flg_bb/hook_C_dom"/>
</dbReference>
<dbReference type="PROSITE" id="PS00588">
    <property type="entry name" value="FLAGELLA_BB_ROD"/>
    <property type="match status" value="1"/>
</dbReference>
<evidence type="ECO:0000313" key="12">
    <source>
        <dbReference type="Proteomes" id="UP000438699"/>
    </source>
</evidence>
<dbReference type="AlphaFoldDB" id="A0A6N6MYZ6"/>
<dbReference type="GO" id="GO:0009424">
    <property type="term" value="C:bacterial-type flagellum hook"/>
    <property type="evidence" value="ECO:0007669"/>
    <property type="project" value="TreeGrafter"/>
</dbReference>
<evidence type="ECO:0000256" key="3">
    <source>
        <dbReference type="ARBA" id="ARBA00019015"/>
    </source>
</evidence>
<organism evidence="11 12">
    <name type="scientific">Pseudodesulfovibrio senegalensis</name>
    <dbReference type="NCBI Taxonomy" id="1721087"/>
    <lineage>
        <taxon>Bacteria</taxon>
        <taxon>Pseudomonadati</taxon>
        <taxon>Thermodesulfobacteriota</taxon>
        <taxon>Desulfovibrionia</taxon>
        <taxon>Desulfovibrionales</taxon>
        <taxon>Desulfovibrionaceae</taxon>
    </lineage>
</organism>
<dbReference type="PANTHER" id="PTHR30435:SF1">
    <property type="entry name" value="FLAGELLAR HOOK PROTEIN FLGE"/>
    <property type="match status" value="1"/>
</dbReference>
<evidence type="ECO:0000256" key="2">
    <source>
        <dbReference type="ARBA" id="ARBA00009677"/>
    </source>
</evidence>
<dbReference type="InterPro" id="IPR053967">
    <property type="entry name" value="LlgE_F_G-like_D1"/>
</dbReference>
<gene>
    <name evidence="11" type="ORF">F8A88_14725</name>
</gene>
<dbReference type="EMBL" id="WAIE01000009">
    <property type="protein sequence ID" value="KAB1438974.1"/>
    <property type="molecule type" value="Genomic_DNA"/>
</dbReference>
<dbReference type="Pfam" id="PF06429">
    <property type="entry name" value="Flg_bbr_C"/>
    <property type="match status" value="1"/>
</dbReference>
<evidence type="ECO:0000313" key="11">
    <source>
        <dbReference type="EMBL" id="KAB1438974.1"/>
    </source>
</evidence>
<dbReference type="InterPro" id="IPR001444">
    <property type="entry name" value="Flag_bb_rod_N"/>
</dbReference>
<dbReference type="InterPro" id="IPR011491">
    <property type="entry name" value="FlgE_D2"/>
</dbReference>
<feature type="domain" description="Flagellar basal body rod protein N-terminal" evidence="7">
    <location>
        <begin position="7"/>
        <end position="37"/>
    </location>
</feature>
<feature type="domain" description="Flagellar hook protein FlgE/F/G-like D1" evidence="10">
    <location>
        <begin position="88"/>
        <end position="138"/>
    </location>
</feature>
<comment type="caution">
    <text evidence="11">The sequence shown here is derived from an EMBL/GenBank/DDBJ whole genome shotgun (WGS) entry which is preliminary data.</text>
</comment>
<proteinExistence type="inferred from homology"/>
<comment type="similarity">
    <text evidence="2 5">Belongs to the flagella basal body rod proteins family.</text>
</comment>
<dbReference type="RefSeq" id="WP_151151944.1">
    <property type="nucleotide sequence ID" value="NZ_WAIE01000009.1"/>
</dbReference>
<keyword evidence="12" id="KW-1185">Reference proteome</keyword>
<dbReference type="Pfam" id="PF00460">
    <property type="entry name" value="Flg_bb_rod"/>
    <property type="match status" value="1"/>
</dbReference>
<dbReference type="NCBIfam" id="TIGR03506">
    <property type="entry name" value="FlgEFG_subfam"/>
    <property type="match status" value="2"/>
</dbReference>
<evidence type="ECO:0000259" key="9">
    <source>
        <dbReference type="Pfam" id="PF07559"/>
    </source>
</evidence>
<dbReference type="Pfam" id="PF22692">
    <property type="entry name" value="LlgE_F_G_D1"/>
    <property type="match status" value="1"/>
</dbReference>
<evidence type="ECO:0000259" key="8">
    <source>
        <dbReference type="Pfam" id="PF06429"/>
    </source>
</evidence>
<feature type="domain" description="Flagellar hook protein FlgE D2" evidence="9">
    <location>
        <begin position="212"/>
        <end position="439"/>
    </location>
</feature>
<dbReference type="InterPro" id="IPR037058">
    <property type="entry name" value="Falgellar_hook_FlgE_sf"/>
</dbReference>
<comment type="function">
    <text evidence="5">A flexible structure which links the flagellar filament to the drive apparatus in the basal body.</text>
</comment>
<evidence type="ECO:0000256" key="1">
    <source>
        <dbReference type="ARBA" id="ARBA00004117"/>
    </source>
</evidence>
<feature type="domain" description="Flagellar basal-body/hook protein C-terminal" evidence="8">
    <location>
        <begin position="515"/>
        <end position="556"/>
    </location>
</feature>
<evidence type="ECO:0000259" key="7">
    <source>
        <dbReference type="Pfam" id="PF00460"/>
    </source>
</evidence>
<dbReference type="SUPFAM" id="SSF117143">
    <property type="entry name" value="Flagellar hook protein flgE"/>
    <property type="match status" value="1"/>
</dbReference>
<dbReference type="InterPro" id="IPR020013">
    <property type="entry name" value="Flagellar_FlgE/F/G"/>
</dbReference>
<dbReference type="InterPro" id="IPR019776">
    <property type="entry name" value="Flagellar_basal_body_rod_CS"/>
</dbReference>
<evidence type="ECO:0000256" key="6">
    <source>
        <dbReference type="SAM" id="MobiDB-lite"/>
    </source>
</evidence>
<dbReference type="OrthoDB" id="9804559at2"/>
<evidence type="ECO:0000256" key="5">
    <source>
        <dbReference type="RuleBase" id="RU362116"/>
    </source>
</evidence>
<evidence type="ECO:0000259" key="10">
    <source>
        <dbReference type="Pfam" id="PF22692"/>
    </source>
</evidence>
<reference evidence="11 12" key="1">
    <citation type="journal article" date="2017" name="Int. J. Syst. Evol. Microbiol.">
        <title>Desulfovibrio senegalensis sp. nov., a mesophilic sulfate reducer isolated from marine sediment.</title>
        <authorList>
            <person name="Thioye A."/>
            <person name="Gam Z.B.A."/>
            <person name="Mbengue M."/>
            <person name="Cayol J.L."/>
            <person name="Joseph-Bartoli M."/>
            <person name="Toure-Kane C."/>
            <person name="Labat M."/>
        </authorList>
    </citation>
    <scope>NUCLEOTIDE SEQUENCE [LARGE SCALE GENOMIC DNA]</scope>
    <source>
        <strain evidence="11 12">DSM 101509</strain>
    </source>
</reference>
<dbReference type="Proteomes" id="UP000438699">
    <property type="component" value="Unassembled WGS sequence"/>
</dbReference>
<evidence type="ECO:0000256" key="4">
    <source>
        <dbReference type="ARBA" id="ARBA00023143"/>
    </source>
</evidence>
<keyword evidence="11" id="KW-0966">Cell projection</keyword>
<dbReference type="Pfam" id="PF07559">
    <property type="entry name" value="FlgE_D2"/>
    <property type="match status" value="1"/>
</dbReference>
<keyword evidence="11" id="KW-0969">Cilium</keyword>